<organism evidence="3 4">
    <name type="scientific">Citrobacter meridianamericanus</name>
    <dbReference type="NCBI Taxonomy" id="2894201"/>
    <lineage>
        <taxon>Bacteria</taxon>
        <taxon>Pseudomonadati</taxon>
        <taxon>Pseudomonadota</taxon>
        <taxon>Gammaproteobacteria</taxon>
        <taxon>Enterobacterales</taxon>
        <taxon>Enterobacteriaceae</taxon>
        <taxon>Citrobacter</taxon>
    </lineage>
</organism>
<sequence>MKRKLVIIYILMILVGIVGIFIFSNNAPDTEVQPLTQAKPEEPTIEVKRVEVIKDLTRGKILTTDDYRINAIRKKESEVTAAEKKAIEGLENITGWALKSDLSKDTMITLNDVAKPGTTEYFELFLLPGNVVYTFTLQSNENYLLDNVKTGTGVDIYLIYGREISRDMKESIVSPPTSVTGRSLKKVISNKRVLAINKAKRKEKDGIYTIAEGSQVIVELNNDDVKILKGLETGTKLVLFPASDKDQQELTLDNLLLLQESNWADDAPYLPEGNYPAPGLSDGPARDGVTELRG</sequence>
<dbReference type="Proteomes" id="UP001139290">
    <property type="component" value="Unassembled WGS sequence"/>
</dbReference>
<proteinExistence type="predicted"/>
<keyword evidence="2" id="KW-0472">Membrane</keyword>
<evidence type="ECO:0008006" key="5">
    <source>
        <dbReference type="Google" id="ProtNLM"/>
    </source>
</evidence>
<evidence type="ECO:0000256" key="2">
    <source>
        <dbReference type="SAM" id="Phobius"/>
    </source>
</evidence>
<name>A0ABT1B4C9_9ENTR</name>
<keyword evidence="4" id="KW-1185">Reference proteome</keyword>
<evidence type="ECO:0000313" key="3">
    <source>
        <dbReference type="EMBL" id="MCO5780356.1"/>
    </source>
</evidence>
<dbReference type="RefSeq" id="WP_210904516.1">
    <property type="nucleotide sequence ID" value="NZ_CP101036.1"/>
</dbReference>
<keyword evidence="2" id="KW-0812">Transmembrane</keyword>
<gene>
    <name evidence="3" type="ORF">LOD26_03280</name>
</gene>
<dbReference type="EMBL" id="JAJJVQ010000001">
    <property type="protein sequence ID" value="MCO5780356.1"/>
    <property type="molecule type" value="Genomic_DNA"/>
</dbReference>
<feature type="transmembrane region" description="Helical" evidence="2">
    <location>
        <begin position="7"/>
        <end position="24"/>
    </location>
</feature>
<evidence type="ECO:0000256" key="1">
    <source>
        <dbReference type="SAM" id="MobiDB-lite"/>
    </source>
</evidence>
<keyword evidence="2" id="KW-1133">Transmembrane helix</keyword>
<protein>
    <recommendedName>
        <fullName evidence="5">Flp pilus assembly protein CpaB</fullName>
    </recommendedName>
</protein>
<comment type="caution">
    <text evidence="3">The sequence shown here is derived from an EMBL/GenBank/DDBJ whole genome shotgun (WGS) entry which is preliminary data.</text>
</comment>
<reference evidence="3" key="1">
    <citation type="submission" date="2021-11" db="EMBL/GenBank/DDBJ databases">
        <title>Citrobacter meridianamericanus sp. nov. isolated from soil.</title>
        <authorList>
            <person name="Furlan J.P.R."/>
            <person name="Stehling E.G."/>
        </authorList>
    </citation>
    <scope>NUCLEOTIDE SEQUENCE</scope>
    <source>
        <strain evidence="3">BR102</strain>
    </source>
</reference>
<evidence type="ECO:0000313" key="4">
    <source>
        <dbReference type="Proteomes" id="UP001139290"/>
    </source>
</evidence>
<accession>A0ABT1B4C9</accession>
<feature type="region of interest" description="Disordered" evidence="1">
    <location>
        <begin position="267"/>
        <end position="294"/>
    </location>
</feature>
<feature type="compositionally biased region" description="Basic and acidic residues" evidence="1">
    <location>
        <begin position="284"/>
        <end position="294"/>
    </location>
</feature>